<dbReference type="HOGENOM" id="CLU_373096_0_0_1"/>
<dbReference type="InterPro" id="IPR031761">
    <property type="entry name" value="FOG_N"/>
</dbReference>
<dbReference type="Pfam" id="PF15888">
    <property type="entry name" value="FOG_N"/>
    <property type="match status" value="1"/>
</dbReference>
<dbReference type="Proteomes" id="UP000008744">
    <property type="component" value="Unassembled WGS sequence"/>
</dbReference>
<feature type="domain" description="Folded gastrulation N-terminal" evidence="3">
    <location>
        <begin position="56"/>
        <end position="166"/>
    </location>
</feature>
<evidence type="ECO:0000259" key="3">
    <source>
        <dbReference type="Pfam" id="PF15888"/>
    </source>
</evidence>
<evidence type="ECO:0000256" key="1">
    <source>
        <dbReference type="SAM" id="MobiDB-lite"/>
    </source>
</evidence>
<evidence type="ECO:0000313" key="4">
    <source>
        <dbReference type="EMBL" id="EDW27033.1"/>
    </source>
</evidence>
<dbReference type="eggNOG" id="ENOG502S1G9">
    <property type="taxonomic scope" value="Eukaryota"/>
</dbReference>
<feature type="region of interest" description="Disordered" evidence="1">
    <location>
        <begin position="590"/>
        <end position="677"/>
    </location>
</feature>
<feature type="compositionally biased region" description="Polar residues" evidence="1">
    <location>
        <begin position="293"/>
        <end position="309"/>
    </location>
</feature>
<reference evidence="4 5" key="1">
    <citation type="journal article" date="2007" name="Nature">
        <title>Evolution of genes and genomes on the Drosophila phylogeny.</title>
        <authorList>
            <consortium name="Drosophila 12 Genomes Consortium"/>
            <person name="Clark A.G."/>
            <person name="Eisen M.B."/>
            <person name="Smith D.R."/>
            <person name="Bergman C.M."/>
            <person name="Oliver B."/>
            <person name="Markow T.A."/>
            <person name="Kaufman T.C."/>
            <person name="Kellis M."/>
            <person name="Gelbart W."/>
            <person name="Iyer V.N."/>
            <person name="Pollard D.A."/>
            <person name="Sackton T.B."/>
            <person name="Larracuente A.M."/>
            <person name="Singh N.D."/>
            <person name="Abad J.P."/>
            <person name="Abt D.N."/>
            <person name="Adryan B."/>
            <person name="Aguade M."/>
            <person name="Akashi H."/>
            <person name="Anderson W.W."/>
            <person name="Aquadro C.F."/>
            <person name="Ardell D.H."/>
            <person name="Arguello R."/>
            <person name="Artieri C.G."/>
            <person name="Barbash D.A."/>
            <person name="Barker D."/>
            <person name="Barsanti P."/>
            <person name="Batterham P."/>
            <person name="Batzoglou S."/>
            <person name="Begun D."/>
            <person name="Bhutkar A."/>
            <person name="Blanco E."/>
            <person name="Bosak S.A."/>
            <person name="Bradley R.K."/>
            <person name="Brand A.D."/>
            <person name="Brent M.R."/>
            <person name="Brooks A.N."/>
            <person name="Brown R.H."/>
            <person name="Butlin R.K."/>
            <person name="Caggese C."/>
            <person name="Calvi B.R."/>
            <person name="Bernardo de Carvalho A."/>
            <person name="Caspi A."/>
            <person name="Castrezana S."/>
            <person name="Celniker S.E."/>
            <person name="Chang J.L."/>
            <person name="Chapple C."/>
            <person name="Chatterji S."/>
            <person name="Chinwalla A."/>
            <person name="Civetta A."/>
            <person name="Clifton S.W."/>
            <person name="Comeron J.M."/>
            <person name="Costello J.C."/>
            <person name="Coyne J.A."/>
            <person name="Daub J."/>
            <person name="David R.G."/>
            <person name="Delcher A.L."/>
            <person name="Delehaunty K."/>
            <person name="Do C.B."/>
            <person name="Ebling H."/>
            <person name="Edwards K."/>
            <person name="Eickbush T."/>
            <person name="Evans J.D."/>
            <person name="Filipski A."/>
            <person name="Findeiss S."/>
            <person name="Freyhult E."/>
            <person name="Fulton L."/>
            <person name="Fulton R."/>
            <person name="Garcia A.C."/>
            <person name="Gardiner A."/>
            <person name="Garfield D.A."/>
            <person name="Garvin B.E."/>
            <person name="Gibson G."/>
            <person name="Gilbert D."/>
            <person name="Gnerre S."/>
            <person name="Godfrey J."/>
            <person name="Good R."/>
            <person name="Gotea V."/>
            <person name="Gravely B."/>
            <person name="Greenberg A.J."/>
            <person name="Griffiths-Jones S."/>
            <person name="Gross S."/>
            <person name="Guigo R."/>
            <person name="Gustafson E.A."/>
            <person name="Haerty W."/>
            <person name="Hahn M.W."/>
            <person name="Halligan D.L."/>
            <person name="Halpern A.L."/>
            <person name="Halter G.M."/>
            <person name="Han M.V."/>
            <person name="Heger A."/>
            <person name="Hillier L."/>
            <person name="Hinrichs A.S."/>
            <person name="Holmes I."/>
            <person name="Hoskins R.A."/>
            <person name="Hubisz M.J."/>
            <person name="Hultmark D."/>
            <person name="Huntley M.A."/>
            <person name="Jaffe D.B."/>
            <person name="Jagadeeshan S."/>
            <person name="Jeck W.R."/>
            <person name="Johnson J."/>
            <person name="Jones C.D."/>
            <person name="Jordan W.C."/>
            <person name="Karpen G.H."/>
            <person name="Kataoka E."/>
            <person name="Keightley P.D."/>
            <person name="Kheradpour P."/>
            <person name="Kirkness E.F."/>
            <person name="Koerich L.B."/>
            <person name="Kristiansen K."/>
            <person name="Kudrna D."/>
            <person name="Kulathinal R.J."/>
            <person name="Kumar S."/>
            <person name="Kwok R."/>
            <person name="Lander E."/>
            <person name="Langley C.H."/>
            <person name="Lapoint R."/>
            <person name="Lazzaro B.P."/>
            <person name="Lee S.J."/>
            <person name="Levesque L."/>
            <person name="Li R."/>
            <person name="Lin C.F."/>
            <person name="Lin M.F."/>
            <person name="Lindblad-Toh K."/>
            <person name="Llopart A."/>
            <person name="Long M."/>
            <person name="Low L."/>
            <person name="Lozovsky E."/>
            <person name="Lu J."/>
            <person name="Luo M."/>
            <person name="Machado C.A."/>
            <person name="Makalowski W."/>
            <person name="Marzo M."/>
            <person name="Matsuda M."/>
            <person name="Matzkin L."/>
            <person name="McAllister B."/>
            <person name="McBride C.S."/>
            <person name="McKernan B."/>
            <person name="McKernan K."/>
            <person name="Mendez-Lago M."/>
            <person name="Minx P."/>
            <person name="Mollenhauer M.U."/>
            <person name="Montooth K."/>
            <person name="Mount S.M."/>
            <person name="Mu X."/>
            <person name="Myers E."/>
            <person name="Negre B."/>
            <person name="Newfeld S."/>
            <person name="Nielsen R."/>
            <person name="Noor M.A."/>
            <person name="O'Grady P."/>
            <person name="Pachter L."/>
            <person name="Papaceit M."/>
            <person name="Parisi M.J."/>
            <person name="Parisi M."/>
            <person name="Parts L."/>
            <person name="Pedersen J.S."/>
            <person name="Pesole G."/>
            <person name="Phillippy A.M."/>
            <person name="Ponting C.P."/>
            <person name="Pop M."/>
            <person name="Porcelli D."/>
            <person name="Powell J.R."/>
            <person name="Prohaska S."/>
            <person name="Pruitt K."/>
            <person name="Puig M."/>
            <person name="Quesneville H."/>
            <person name="Ram K.R."/>
            <person name="Rand D."/>
            <person name="Rasmussen M.D."/>
            <person name="Reed L.K."/>
            <person name="Reenan R."/>
            <person name="Reily A."/>
            <person name="Remington K.A."/>
            <person name="Rieger T.T."/>
            <person name="Ritchie M.G."/>
            <person name="Robin C."/>
            <person name="Rogers Y.H."/>
            <person name="Rohde C."/>
            <person name="Rozas J."/>
            <person name="Rubenfield M.J."/>
            <person name="Ruiz A."/>
            <person name="Russo S."/>
            <person name="Salzberg S.L."/>
            <person name="Sanchez-Gracia A."/>
            <person name="Saranga D.J."/>
            <person name="Sato H."/>
            <person name="Schaeffer S.W."/>
            <person name="Schatz M.C."/>
            <person name="Schlenke T."/>
            <person name="Schwartz R."/>
            <person name="Segarra C."/>
            <person name="Singh R.S."/>
            <person name="Sirot L."/>
            <person name="Sirota M."/>
            <person name="Sisneros N.B."/>
            <person name="Smith C.D."/>
            <person name="Smith T.F."/>
            <person name="Spieth J."/>
            <person name="Stage D.E."/>
            <person name="Stark A."/>
            <person name="Stephan W."/>
            <person name="Strausberg R.L."/>
            <person name="Strempel S."/>
            <person name="Sturgill D."/>
            <person name="Sutton G."/>
            <person name="Sutton G.G."/>
            <person name="Tao W."/>
            <person name="Teichmann S."/>
            <person name="Tobari Y.N."/>
            <person name="Tomimura Y."/>
            <person name="Tsolas J.M."/>
            <person name="Valente V.L."/>
            <person name="Venter E."/>
            <person name="Venter J.C."/>
            <person name="Vicario S."/>
            <person name="Vieira F.G."/>
            <person name="Vilella A.J."/>
            <person name="Villasante A."/>
            <person name="Walenz B."/>
            <person name="Wang J."/>
            <person name="Wasserman M."/>
            <person name="Watts T."/>
            <person name="Wilson D."/>
            <person name="Wilson R.K."/>
            <person name="Wing R.A."/>
            <person name="Wolfner M.F."/>
            <person name="Wong A."/>
            <person name="Wong G.K."/>
            <person name="Wu C.I."/>
            <person name="Wu G."/>
            <person name="Yamamoto D."/>
            <person name="Yang H.P."/>
            <person name="Yang S.P."/>
            <person name="Yorke J.A."/>
            <person name="Yoshida K."/>
            <person name="Zdobnov E."/>
            <person name="Zhang P."/>
            <person name="Zhang Y."/>
            <person name="Zimin A.V."/>
            <person name="Baldwin J."/>
            <person name="Abdouelleil A."/>
            <person name="Abdulkadir J."/>
            <person name="Abebe A."/>
            <person name="Abera B."/>
            <person name="Abreu J."/>
            <person name="Acer S.C."/>
            <person name="Aftuck L."/>
            <person name="Alexander A."/>
            <person name="An P."/>
            <person name="Anderson E."/>
            <person name="Anderson S."/>
            <person name="Arachi H."/>
            <person name="Azer M."/>
            <person name="Bachantsang P."/>
            <person name="Barry A."/>
            <person name="Bayul T."/>
            <person name="Berlin A."/>
            <person name="Bessette D."/>
            <person name="Bloom T."/>
            <person name="Blye J."/>
            <person name="Boguslavskiy L."/>
            <person name="Bonnet C."/>
            <person name="Boukhgalter B."/>
            <person name="Bourzgui I."/>
            <person name="Brown A."/>
            <person name="Cahill P."/>
            <person name="Channer S."/>
            <person name="Cheshatsang Y."/>
            <person name="Chuda L."/>
            <person name="Citroen M."/>
            <person name="Collymore A."/>
            <person name="Cooke P."/>
            <person name="Costello M."/>
            <person name="D'Aco K."/>
            <person name="Daza R."/>
            <person name="De Haan G."/>
            <person name="DeGray S."/>
            <person name="DeMaso C."/>
            <person name="Dhargay N."/>
            <person name="Dooley K."/>
            <person name="Dooley E."/>
            <person name="Doricent M."/>
            <person name="Dorje P."/>
            <person name="Dorjee K."/>
            <person name="Dupes A."/>
            <person name="Elong R."/>
            <person name="Falk J."/>
            <person name="Farina A."/>
            <person name="Faro S."/>
            <person name="Ferguson D."/>
            <person name="Fisher S."/>
            <person name="Foley C.D."/>
            <person name="Franke A."/>
            <person name="Friedrich D."/>
            <person name="Gadbois L."/>
            <person name="Gearin G."/>
            <person name="Gearin C.R."/>
            <person name="Giannoukos G."/>
            <person name="Goode T."/>
            <person name="Graham J."/>
            <person name="Grandbois E."/>
            <person name="Grewal S."/>
            <person name="Gyaltsen K."/>
            <person name="Hafez N."/>
            <person name="Hagos B."/>
            <person name="Hall J."/>
            <person name="Henson C."/>
            <person name="Hollinger A."/>
            <person name="Honan T."/>
            <person name="Huard M.D."/>
            <person name="Hughes L."/>
            <person name="Hurhula B."/>
            <person name="Husby M.E."/>
            <person name="Kamat A."/>
            <person name="Kanga B."/>
            <person name="Kashin S."/>
            <person name="Khazanovich D."/>
            <person name="Kisner P."/>
            <person name="Lance K."/>
            <person name="Lara M."/>
            <person name="Lee W."/>
            <person name="Lennon N."/>
            <person name="Letendre F."/>
            <person name="LeVine R."/>
            <person name="Lipovsky A."/>
            <person name="Liu X."/>
            <person name="Liu J."/>
            <person name="Liu S."/>
            <person name="Lokyitsang T."/>
            <person name="Lokyitsang Y."/>
            <person name="Lubonja R."/>
            <person name="Lui A."/>
            <person name="MacDonald P."/>
            <person name="Magnisalis V."/>
            <person name="Maru K."/>
            <person name="Matthews C."/>
            <person name="McCusker W."/>
            <person name="McDonough S."/>
            <person name="Mehta T."/>
            <person name="Meldrim J."/>
            <person name="Meneus L."/>
            <person name="Mihai O."/>
            <person name="Mihalev A."/>
            <person name="Mihova T."/>
            <person name="Mittelman R."/>
            <person name="Mlenga V."/>
            <person name="Montmayeur A."/>
            <person name="Mulrain L."/>
            <person name="Navidi A."/>
            <person name="Naylor J."/>
            <person name="Negash T."/>
            <person name="Nguyen T."/>
            <person name="Nguyen N."/>
            <person name="Nicol R."/>
            <person name="Norbu C."/>
            <person name="Norbu N."/>
            <person name="Novod N."/>
            <person name="O'Neill B."/>
            <person name="Osman S."/>
            <person name="Markiewicz E."/>
            <person name="Oyono O.L."/>
            <person name="Patti C."/>
            <person name="Phunkhang P."/>
            <person name="Pierre F."/>
            <person name="Priest M."/>
            <person name="Raghuraman S."/>
            <person name="Rege F."/>
            <person name="Reyes R."/>
            <person name="Rise C."/>
            <person name="Rogov P."/>
            <person name="Ross K."/>
            <person name="Ryan E."/>
            <person name="Settipalli S."/>
            <person name="Shea T."/>
            <person name="Sherpa N."/>
            <person name="Shi L."/>
            <person name="Shih D."/>
            <person name="Sparrow T."/>
            <person name="Spaulding J."/>
            <person name="Stalker J."/>
            <person name="Stange-Thomann N."/>
            <person name="Stavropoulos S."/>
            <person name="Stone C."/>
            <person name="Strader C."/>
            <person name="Tesfaye S."/>
            <person name="Thomson T."/>
            <person name="Thoulutsang Y."/>
            <person name="Thoulutsang D."/>
            <person name="Topham K."/>
            <person name="Topping I."/>
            <person name="Tsamla T."/>
            <person name="Vassiliev H."/>
            <person name="Vo A."/>
            <person name="Wangchuk T."/>
            <person name="Wangdi T."/>
            <person name="Weiand M."/>
            <person name="Wilkinson J."/>
            <person name="Wilson A."/>
            <person name="Yadav S."/>
            <person name="Young G."/>
            <person name="Yu Q."/>
            <person name="Zembek L."/>
            <person name="Zhong D."/>
            <person name="Zimmer A."/>
            <person name="Zwirko Z."/>
            <person name="Jaffe D.B."/>
            <person name="Alvarez P."/>
            <person name="Brockman W."/>
            <person name="Butler J."/>
            <person name="Chin C."/>
            <person name="Gnerre S."/>
            <person name="Grabherr M."/>
            <person name="Kleber M."/>
            <person name="Mauceli E."/>
            <person name="MacCallum I."/>
        </authorList>
    </citation>
    <scope>NUCLEOTIDE SEQUENCE [LARGE SCALE GENOMIC DNA]</scope>
    <source>
        <strain evidence="5">MSH-3 / Tucson 14011-0111.49</strain>
    </source>
</reference>
<gene>
    <name evidence="4" type="primary">Dper\GL16542</name>
    <name evidence="4" type="ORF">Dper_GL16542</name>
</gene>
<proteinExistence type="predicted"/>
<dbReference type="STRING" id="7234.B4GWE9"/>
<feature type="region of interest" description="Disordered" evidence="1">
    <location>
        <begin position="692"/>
        <end position="729"/>
    </location>
</feature>
<dbReference type="EMBL" id="CH479194">
    <property type="protein sequence ID" value="EDW27033.1"/>
    <property type="molecule type" value="Genomic_DNA"/>
</dbReference>
<feature type="region of interest" description="Disordered" evidence="1">
    <location>
        <begin position="290"/>
        <end position="316"/>
    </location>
</feature>
<protein>
    <submittedName>
        <fullName evidence="4">GL16542</fullName>
    </submittedName>
</protein>
<dbReference type="PhylomeDB" id="B4GWE9"/>
<feature type="compositionally biased region" description="Low complexity" evidence="1">
    <location>
        <begin position="475"/>
        <end position="497"/>
    </location>
</feature>
<name>B4GWE9_DROPE</name>
<feature type="region of interest" description="Disordered" evidence="1">
    <location>
        <begin position="168"/>
        <end position="245"/>
    </location>
</feature>
<feature type="chain" id="PRO_5002804400" evidence="2">
    <location>
        <begin position="21"/>
        <end position="780"/>
    </location>
</feature>
<keyword evidence="2" id="KW-0732">Signal</keyword>
<keyword evidence="5" id="KW-1185">Reference proteome</keyword>
<evidence type="ECO:0000313" key="5">
    <source>
        <dbReference type="Proteomes" id="UP000008744"/>
    </source>
</evidence>
<organism evidence="5">
    <name type="scientific">Drosophila persimilis</name>
    <name type="common">Fruit fly</name>
    <dbReference type="NCBI Taxonomy" id="7234"/>
    <lineage>
        <taxon>Eukaryota</taxon>
        <taxon>Metazoa</taxon>
        <taxon>Ecdysozoa</taxon>
        <taxon>Arthropoda</taxon>
        <taxon>Hexapoda</taxon>
        <taxon>Insecta</taxon>
        <taxon>Pterygota</taxon>
        <taxon>Neoptera</taxon>
        <taxon>Endopterygota</taxon>
        <taxon>Diptera</taxon>
        <taxon>Brachycera</taxon>
        <taxon>Muscomorpha</taxon>
        <taxon>Ephydroidea</taxon>
        <taxon>Drosophilidae</taxon>
        <taxon>Drosophila</taxon>
        <taxon>Sophophora</taxon>
    </lineage>
</organism>
<feature type="compositionally biased region" description="Low complexity" evidence="1">
    <location>
        <begin position="197"/>
        <end position="222"/>
    </location>
</feature>
<feature type="compositionally biased region" description="Acidic residues" evidence="1">
    <location>
        <begin position="366"/>
        <end position="398"/>
    </location>
</feature>
<feature type="compositionally biased region" description="Low complexity" evidence="1">
    <location>
        <begin position="630"/>
        <end position="668"/>
    </location>
</feature>
<dbReference type="AlphaFoldDB" id="B4GWE9"/>
<feature type="compositionally biased region" description="Low complexity" evidence="1">
    <location>
        <begin position="399"/>
        <end position="437"/>
    </location>
</feature>
<dbReference type="OMA" id="TPFWWLP"/>
<accession>B4GWE9</accession>
<sequence>MNFLLAVAALNLHLEGGAHALPITSRPIEGNAQRMAWDEWLSLPLEQKSLEKEKKVTAKSIFTLPFRHCPPGHTLYNEHCIPQINIDPADLLKQELIYANAGAPGSGSPTAIITDYDYSEDGSEEVSGDELLYDLEPQSQQTTGEAGGEDQALPSADAPLKFNIFEKKFPTGPALGGESSPEESPEEETARLPPIVAATATATTDTATTTTPKPATTTTATPNPKPTPSNRIPAGGDLQAASSNALSTTSSNIDIGNIAAIVVPAGGQMAPPDASSSSVLLVTSSLTTADSNADANESGKTNASANPSRNGVGDFKVNGNAEAEADLAQLLKVDAFLPAYEGSSIELLPPPPPFNHRRVAPPLSADQDDPEVEQEMEMETEMEEETTTDIVDVEDEATTDTTETTSSSTSTSTSPSTVVEAETTMEESSSSSSSSSSPPSPAQHPQTHQKEEPEIDEGGNRLLLIKSKVQPVQVTAAAAAAATSSTTSTQSTTTTIEAETQEAAATEHDRFHYQQIPKDVVGTATTEIPASSSSSSSSISSHILSGEYPLLDKEAEEETDNLMTNTIGGEINVDEELRKINELVKGTRRLLQQQRQQQQTSSSSSSSTEASSTSYATESSTNWSKLMPQATATTTTETTAKTAATESTTSTSAATATATATSTTAATSHLSINTNRSNRNSKIIRVAQAEGETTTVATSTAAAAATTTPNTNTSSSSGSSSSSSSKDDDEYTPFWWLPNIGWRLDRQVDRNGEDRALLLRFFSTFRAGDGAMASTLPPRR</sequence>
<feature type="compositionally biased region" description="Low complexity" evidence="1">
    <location>
        <begin position="693"/>
        <end position="724"/>
    </location>
</feature>
<feature type="compositionally biased region" description="Low complexity" evidence="1">
    <location>
        <begin position="592"/>
        <end position="621"/>
    </location>
</feature>
<dbReference type="KEGG" id="dpe:6597796"/>
<evidence type="ECO:0000256" key="2">
    <source>
        <dbReference type="SAM" id="SignalP"/>
    </source>
</evidence>
<dbReference type="OrthoDB" id="8197748at2759"/>
<feature type="region of interest" description="Disordered" evidence="1">
    <location>
        <begin position="345"/>
        <end position="497"/>
    </location>
</feature>
<feature type="signal peptide" evidence="2">
    <location>
        <begin position="1"/>
        <end position="20"/>
    </location>
</feature>